<dbReference type="AlphaFoldDB" id="A0A812SCY3"/>
<dbReference type="PANTHER" id="PTHR33050:SF7">
    <property type="entry name" value="RIBONUCLEASE H"/>
    <property type="match status" value="1"/>
</dbReference>
<dbReference type="InterPro" id="IPR052055">
    <property type="entry name" value="Hepadnavirus_pol/RT"/>
</dbReference>
<keyword evidence="2" id="KW-1185">Reference proteome</keyword>
<gene>
    <name evidence="1" type="ORF">SPIL2461_LOCUS11941</name>
</gene>
<feature type="non-terminal residue" evidence="1">
    <location>
        <position position="731"/>
    </location>
</feature>
<name>A0A812SCY3_SYMPI</name>
<protein>
    <recommendedName>
        <fullName evidence="3">Reverse transcriptase domain-containing protein</fullName>
    </recommendedName>
</protein>
<organism evidence="1 2">
    <name type="scientific">Symbiodinium pilosum</name>
    <name type="common">Dinoflagellate</name>
    <dbReference type="NCBI Taxonomy" id="2952"/>
    <lineage>
        <taxon>Eukaryota</taxon>
        <taxon>Sar</taxon>
        <taxon>Alveolata</taxon>
        <taxon>Dinophyceae</taxon>
        <taxon>Suessiales</taxon>
        <taxon>Symbiodiniaceae</taxon>
        <taxon>Symbiodinium</taxon>
    </lineage>
</organism>
<accession>A0A812SCY3</accession>
<dbReference type="Proteomes" id="UP000649617">
    <property type="component" value="Unassembled WGS sequence"/>
</dbReference>
<proteinExistence type="predicted"/>
<dbReference type="EMBL" id="CAJNIZ010023741">
    <property type="protein sequence ID" value="CAE7471193.1"/>
    <property type="molecule type" value="Genomic_DNA"/>
</dbReference>
<dbReference type="PANTHER" id="PTHR33050">
    <property type="entry name" value="REVERSE TRANSCRIPTASE DOMAIN-CONTAINING PROTEIN"/>
    <property type="match status" value="1"/>
</dbReference>
<dbReference type="OrthoDB" id="447593at2759"/>
<evidence type="ECO:0000313" key="2">
    <source>
        <dbReference type="Proteomes" id="UP000649617"/>
    </source>
</evidence>
<reference evidence="1" key="1">
    <citation type="submission" date="2021-02" db="EMBL/GenBank/DDBJ databases">
        <authorList>
            <person name="Dougan E. K."/>
            <person name="Rhodes N."/>
            <person name="Thang M."/>
            <person name="Chan C."/>
        </authorList>
    </citation>
    <scope>NUCLEOTIDE SEQUENCE</scope>
</reference>
<evidence type="ECO:0000313" key="1">
    <source>
        <dbReference type="EMBL" id="CAE7471193.1"/>
    </source>
</evidence>
<comment type="caution">
    <text evidence="1">The sequence shown here is derived from an EMBL/GenBank/DDBJ whole genome shotgun (WGS) entry which is preliminary data.</text>
</comment>
<sequence>MEPEVWAATLQESENGWLTFRPDQTIQSGCIVSSRFGVKQKNKVRPIDNFRSSLVNSTCGVREKVAMDGVDEIVSLCLHWLRRKRPVDPDVRVVGRTWDLKSAYKQLAVRADHKRFAAICMIDPKTNEVKIADVHSMPFGALAAVHAFLRCGEAIKAIGRCKLLLVMTNFFDDFTVLASKGNSKRVGLVVSFLFRKLGWDVAQEDKKNAPFGEVFDVLGVRIDLSQQHLGLVSIWNTPERLEELRADVRRLLLDQRISYEEAQRLRGRFLFAEQNVWGRNSRQAIVCLEDVPDTSSGPVPLTEGPAVSPAFSAEQGPGWQEARLWLDGACEWDVPSSSPICGFGGVLFLGDQILAWGFELPRAEGKKWAERVGKQQLVFECELLPYLISLQLWGTLLKACDLMIFIDNDAARASLAKSFTRKEEGARIVFEAVEEEERLDVQAFFMRVPTSSNIADGQEIARLKEHFGSPLHLLAAFDSEDEIKELIDVYWPGIGSDGVKERVKTLLKWSADNAKAGKRRRREILRDSLETLPSRPARPELAKSFEEATRDNPLVLLEGLARRKKLLRSEADPTQRASEEKVAREKYAILLCSFIKEAKLPVTEQLQDVSDPDSVWKRLFGNGKVPEPERFSKDTTWIAQLNSLTSDLKAASAPVRQAPMLTVAMVVSLELHVVKKDESLFERAMSWIALVAVFASMRIDDLQGVIPKSMALTDAGFRAVLGRTKTTGSDC</sequence>
<evidence type="ECO:0008006" key="3">
    <source>
        <dbReference type="Google" id="ProtNLM"/>
    </source>
</evidence>
<feature type="non-terminal residue" evidence="1">
    <location>
        <position position="1"/>
    </location>
</feature>